<dbReference type="AlphaFoldDB" id="A0A1Q5UJH5"/>
<name>A0A1Q5UJH5_9EURO</name>
<reference evidence="1 2" key="1">
    <citation type="submission" date="2016-10" db="EMBL/GenBank/DDBJ databases">
        <title>Genome sequence of the ascomycete fungus Penicillium subrubescens.</title>
        <authorList>
            <person name="De Vries R.P."/>
            <person name="Peng M."/>
            <person name="Dilokpimol A."/>
            <person name="Hilden K."/>
            <person name="Makela M.R."/>
            <person name="Grigoriev I."/>
            <person name="Riley R."/>
            <person name="Granchi Z."/>
        </authorList>
    </citation>
    <scope>NUCLEOTIDE SEQUENCE [LARGE SCALE GENOMIC DNA]</scope>
    <source>
        <strain evidence="1 2">CBS 132785</strain>
    </source>
</reference>
<evidence type="ECO:0000313" key="1">
    <source>
        <dbReference type="EMBL" id="OKP12648.1"/>
    </source>
</evidence>
<sequence length="51" mass="5779">MDDGDKAEKVNSLVGWLQRSMLFVSAWRYFSPFGPNDVDEGRAGNGCKRRD</sequence>
<protein>
    <submittedName>
        <fullName evidence="1">Uncharacterized protein</fullName>
    </submittedName>
</protein>
<accession>A0A1Q5UJH5</accession>
<gene>
    <name evidence="1" type="ORF">PENSUB_1741</name>
</gene>
<dbReference type="Proteomes" id="UP000186955">
    <property type="component" value="Unassembled WGS sequence"/>
</dbReference>
<proteinExistence type="predicted"/>
<keyword evidence="2" id="KW-1185">Reference proteome</keyword>
<comment type="caution">
    <text evidence="1">The sequence shown here is derived from an EMBL/GenBank/DDBJ whole genome shotgun (WGS) entry which is preliminary data.</text>
</comment>
<organism evidence="1 2">
    <name type="scientific">Penicillium subrubescens</name>
    <dbReference type="NCBI Taxonomy" id="1316194"/>
    <lineage>
        <taxon>Eukaryota</taxon>
        <taxon>Fungi</taxon>
        <taxon>Dikarya</taxon>
        <taxon>Ascomycota</taxon>
        <taxon>Pezizomycotina</taxon>
        <taxon>Eurotiomycetes</taxon>
        <taxon>Eurotiomycetidae</taxon>
        <taxon>Eurotiales</taxon>
        <taxon>Aspergillaceae</taxon>
        <taxon>Penicillium</taxon>
    </lineage>
</organism>
<evidence type="ECO:0000313" key="2">
    <source>
        <dbReference type="Proteomes" id="UP000186955"/>
    </source>
</evidence>
<dbReference type="EMBL" id="MNBE01000183">
    <property type="protein sequence ID" value="OKP12648.1"/>
    <property type="molecule type" value="Genomic_DNA"/>
</dbReference>